<dbReference type="PANTHER" id="PTHR11954">
    <property type="entry name" value="D-DOPACHROME DECARBOXYLASE"/>
    <property type="match status" value="1"/>
</dbReference>
<keyword evidence="6" id="KW-0689">Ribosomal protein</keyword>
<dbReference type="GO" id="GO:0006412">
    <property type="term" value="P:translation"/>
    <property type="evidence" value="ECO:0007669"/>
    <property type="project" value="InterPro"/>
</dbReference>
<dbReference type="Pfam" id="PF01187">
    <property type="entry name" value="MIF"/>
    <property type="match status" value="2"/>
</dbReference>
<organism evidence="16 17">
    <name type="scientific">Romanomermis culicivorax</name>
    <name type="common">Nematode worm</name>
    <dbReference type="NCBI Taxonomy" id="13658"/>
    <lineage>
        <taxon>Eukaryota</taxon>
        <taxon>Metazoa</taxon>
        <taxon>Ecdysozoa</taxon>
        <taxon>Nematoda</taxon>
        <taxon>Enoplea</taxon>
        <taxon>Dorylaimia</taxon>
        <taxon>Mermithida</taxon>
        <taxon>Mermithoidea</taxon>
        <taxon>Mermithidae</taxon>
        <taxon>Romanomermis</taxon>
    </lineage>
</organism>
<keyword evidence="7" id="KW-0413">Isomerase</keyword>
<reference evidence="17" key="1">
    <citation type="submission" date="2022-11" db="UniProtKB">
        <authorList>
            <consortium name="WormBaseParasite"/>
        </authorList>
    </citation>
    <scope>IDENTIFICATION</scope>
</reference>
<dbReference type="InterPro" id="IPR036853">
    <property type="entry name" value="Ribosomal_uL14_sf"/>
</dbReference>
<comment type="catalytic activity">
    <reaction evidence="9">
        <text>3-phenylpyruvate = enol-phenylpyruvate</text>
        <dbReference type="Rhea" id="RHEA:17097"/>
        <dbReference type="ChEBI" id="CHEBI:16815"/>
        <dbReference type="ChEBI" id="CHEBI:18005"/>
        <dbReference type="EC" id="5.3.2.1"/>
    </reaction>
</comment>
<evidence type="ECO:0000256" key="4">
    <source>
        <dbReference type="ARBA" id="ARBA00022514"/>
    </source>
</evidence>
<keyword evidence="16" id="KW-1185">Reference proteome</keyword>
<dbReference type="GO" id="GO:0050178">
    <property type="term" value="F:phenylpyruvate tautomerase activity"/>
    <property type="evidence" value="ECO:0007669"/>
    <property type="project" value="UniProtKB-EC"/>
</dbReference>
<dbReference type="OMA" id="PEQYVMV"/>
<evidence type="ECO:0000256" key="13">
    <source>
        <dbReference type="ARBA" id="ARBA00041631"/>
    </source>
</evidence>
<comment type="similarity">
    <text evidence="2">Belongs to the MIF family.</text>
</comment>
<evidence type="ECO:0000256" key="15">
    <source>
        <dbReference type="ARBA" id="ARBA00042730"/>
    </source>
</evidence>
<dbReference type="GO" id="GO:0004167">
    <property type="term" value="F:dopachrome isomerase activity"/>
    <property type="evidence" value="ECO:0007669"/>
    <property type="project" value="UniProtKB-EC"/>
</dbReference>
<dbReference type="GO" id="GO:0005840">
    <property type="term" value="C:ribosome"/>
    <property type="evidence" value="ECO:0007669"/>
    <property type="project" value="UniProtKB-KW"/>
</dbReference>
<evidence type="ECO:0000313" key="16">
    <source>
        <dbReference type="Proteomes" id="UP000887565"/>
    </source>
</evidence>
<evidence type="ECO:0000256" key="7">
    <source>
        <dbReference type="ARBA" id="ARBA00023235"/>
    </source>
</evidence>
<dbReference type="PANTHER" id="PTHR11954:SF6">
    <property type="entry name" value="MACROPHAGE MIGRATION INHIBITORY FACTOR"/>
    <property type="match status" value="1"/>
</dbReference>
<evidence type="ECO:0000313" key="17">
    <source>
        <dbReference type="WBParaSite" id="nRc.2.0.1.t34326-RA"/>
    </source>
</evidence>
<dbReference type="InterPro" id="IPR000218">
    <property type="entry name" value="Ribosomal_uL14"/>
</dbReference>
<dbReference type="GO" id="GO:0005615">
    <property type="term" value="C:extracellular space"/>
    <property type="evidence" value="ECO:0007669"/>
    <property type="project" value="UniProtKB-KW"/>
</dbReference>
<keyword evidence="4" id="KW-0202">Cytokine</keyword>
<keyword evidence="5" id="KW-0964">Secreted</keyword>
<dbReference type="AlphaFoldDB" id="A0A915K6F3"/>
<dbReference type="Proteomes" id="UP000887565">
    <property type="component" value="Unplaced"/>
</dbReference>
<evidence type="ECO:0000256" key="14">
    <source>
        <dbReference type="ARBA" id="ARBA00041912"/>
    </source>
</evidence>
<evidence type="ECO:0000256" key="2">
    <source>
        <dbReference type="ARBA" id="ARBA00005851"/>
    </source>
</evidence>
<dbReference type="EC" id="5.3.2.1" evidence="12"/>
<dbReference type="Gene3D" id="3.30.429.10">
    <property type="entry name" value="Macrophage Migration Inhibitory Factor"/>
    <property type="match status" value="2"/>
</dbReference>
<sequence>MLLKDLVLKSLQNISQSRLISTSSPLNWIHNMTRLRVVDNSKLGKQAMLAGKPPKVITVLKFGKVWRASKRGNLGDKVTLVIMGQVKRGFIVGHKMHRSQVRHGVPRSDSNNVVLLEDNGNPSARKMPICKIFTNIPQQKVSKTFTLDLAALLANLLGKPADKVMILLKTDQQMIFGATDDPCATMYLDSIGKIDAKSNKKYSTKISEFLDNELGIPSDSSKMPIFVLNTNLPKSKIPADFAKSLSALIAKSLHKPESYVCVHVNADQHMLFGGTDAPCAHGSLASLGGLGPAENKKHSAAIFKHVNDHLGISGNRMMIRFDDVEGSNIGYNGSTF</sequence>
<evidence type="ECO:0000256" key="5">
    <source>
        <dbReference type="ARBA" id="ARBA00022525"/>
    </source>
</evidence>
<accession>A0A915K6F3</accession>
<dbReference type="InterPro" id="IPR001398">
    <property type="entry name" value="Macrophage_inhib_fac"/>
</dbReference>
<keyword evidence="8" id="KW-0687">Ribonucleoprotein</keyword>
<evidence type="ECO:0000256" key="3">
    <source>
        <dbReference type="ARBA" id="ARBA00010745"/>
    </source>
</evidence>
<dbReference type="EC" id="5.3.3.12" evidence="11"/>
<evidence type="ECO:0000256" key="1">
    <source>
        <dbReference type="ARBA" id="ARBA00004613"/>
    </source>
</evidence>
<dbReference type="SMART" id="SM01374">
    <property type="entry name" value="Ribosomal_L14"/>
    <property type="match status" value="1"/>
</dbReference>
<dbReference type="InterPro" id="IPR014347">
    <property type="entry name" value="Tautomerase/MIF_sf"/>
</dbReference>
<comment type="catalytic activity">
    <reaction evidence="10">
        <text>L-dopachrome = 5,6-dihydroxyindole-2-carboxylate</text>
        <dbReference type="Rhea" id="RHEA:13041"/>
        <dbReference type="ChEBI" id="CHEBI:16875"/>
        <dbReference type="ChEBI" id="CHEBI:57509"/>
        <dbReference type="EC" id="5.3.3.12"/>
    </reaction>
</comment>
<evidence type="ECO:0000256" key="9">
    <source>
        <dbReference type="ARBA" id="ARBA00036735"/>
    </source>
</evidence>
<name>A0A915K6F3_ROMCU</name>
<dbReference type="GO" id="GO:1990904">
    <property type="term" value="C:ribonucleoprotein complex"/>
    <property type="evidence" value="ECO:0007669"/>
    <property type="project" value="UniProtKB-KW"/>
</dbReference>
<dbReference type="WBParaSite" id="nRc.2.0.1.t34326-RA">
    <property type="protein sequence ID" value="nRc.2.0.1.t34326-RA"/>
    <property type="gene ID" value="nRc.2.0.1.g34326"/>
</dbReference>
<evidence type="ECO:0000256" key="11">
    <source>
        <dbReference type="ARBA" id="ARBA00038932"/>
    </source>
</evidence>
<proteinExistence type="inferred from homology"/>
<dbReference type="GO" id="GO:0005125">
    <property type="term" value="F:cytokine activity"/>
    <property type="evidence" value="ECO:0007669"/>
    <property type="project" value="UniProtKB-KW"/>
</dbReference>
<evidence type="ECO:0000256" key="12">
    <source>
        <dbReference type="ARBA" id="ARBA00039086"/>
    </source>
</evidence>
<dbReference type="GO" id="GO:0003735">
    <property type="term" value="F:structural constituent of ribosome"/>
    <property type="evidence" value="ECO:0007669"/>
    <property type="project" value="InterPro"/>
</dbReference>
<dbReference type="SUPFAM" id="SSF50193">
    <property type="entry name" value="Ribosomal protein L14"/>
    <property type="match status" value="1"/>
</dbReference>
<dbReference type="SUPFAM" id="SSF55331">
    <property type="entry name" value="Tautomerase/MIF"/>
    <property type="match status" value="2"/>
</dbReference>
<evidence type="ECO:0000256" key="10">
    <source>
        <dbReference type="ARBA" id="ARBA00036823"/>
    </source>
</evidence>
<protein>
    <recommendedName>
        <fullName evidence="15">L-dopachrome isomerase</fullName>
        <ecNumber evidence="12">5.3.2.1</ecNumber>
        <ecNumber evidence="11">5.3.3.12</ecNumber>
    </recommendedName>
    <alternativeName>
        <fullName evidence="13">L-dopachrome tautomerase</fullName>
    </alternativeName>
    <alternativeName>
        <fullName evidence="14">Phenylpyruvate tautomerase</fullName>
    </alternativeName>
</protein>
<comment type="subcellular location">
    <subcellularLocation>
        <location evidence="1">Secreted</location>
    </subcellularLocation>
</comment>
<comment type="similarity">
    <text evidence="3">Belongs to the universal ribosomal protein uL14 family.</text>
</comment>
<evidence type="ECO:0000256" key="6">
    <source>
        <dbReference type="ARBA" id="ARBA00022980"/>
    </source>
</evidence>
<evidence type="ECO:0000256" key="8">
    <source>
        <dbReference type="ARBA" id="ARBA00023274"/>
    </source>
</evidence>